<dbReference type="InterPro" id="IPR036893">
    <property type="entry name" value="SBP_sf"/>
</dbReference>
<proteinExistence type="predicted"/>
<dbReference type="InterPro" id="IPR004333">
    <property type="entry name" value="SBP_dom"/>
</dbReference>
<dbReference type="Gene3D" id="4.10.1100.10">
    <property type="entry name" value="Transcription factor, SBP-box domain"/>
    <property type="match status" value="1"/>
</dbReference>
<dbReference type="AlphaFoldDB" id="A0A2T8JCE7"/>
<feature type="domain" description="SBP-type" evidence="5">
    <location>
        <begin position="88"/>
        <end position="163"/>
    </location>
</feature>
<gene>
    <name evidence="6" type="ORF">PAHAL_4G091700</name>
</gene>
<dbReference type="PANTHER" id="PTHR31251:SF208">
    <property type="entry name" value="SQUAMOSA PROMOTER-BINDING-LIKE PROTEIN 18"/>
    <property type="match status" value="1"/>
</dbReference>
<evidence type="ECO:0000259" key="5">
    <source>
        <dbReference type="PROSITE" id="PS51141"/>
    </source>
</evidence>
<dbReference type="Pfam" id="PF03110">
    <property type="entry name" value="SBP"/>
    <property type="match status" value="1"/>
</dbReference>
<keyword evidence="3" id="KW-0862">Zinc</keyword>
<sequence>MPFDARCTRLIVEVDRQQGYFCHFFIDLEHDAVPAIAADGAAPSAAASSSGIAAAAAAAVPASARGATSWAECSVDLKLGGQRSGAHCPSCAVDGCKADLSKCRGYRRRHKVCETHSKTPSSSSPAARCASVCSKYTQQFQPFSIHFSLLAKIHKHSFYKTDCR</sequence>
<evidence type="ECO:0000256" key="2">
    <source>
        <dbReference type="ARBA" id="ARBA00022771"/>
    </source>
</evidence>
<dbReference type="GO" id="GO:0003677">
    <property type="term" value="F:DNA binding"/>
    <property type="evidence" value="ECO:0007669"/>
    <property type="project" value="InterPro"/>
</dbReference>
<reference evidence="6" key="1">
    <citation type="submission" date="2018-04" db="EMBL/GenBank/DDBJ databases">
        <title>WGS assembly of Panicum hallii.</title>
        <authorList>
            <person name="Lovell J."/>
            <person name="Jenkins J."/>
            <person name="Lowry D."/>
            <person name="Mamidi S."/>
            <person name="Sreedasyam A."/>
            <person name="Weng X."/>
            <person name="Barry K."/>
            <person name="Bonette J."/>
            <person name="Campitelli B."/>
            <person name="Daum C."/>
            <person name="Gordon S."/>
            <person name="Gould B."/>
            <person name="Lipzen A."/>
            <person name="Macqueen A."/>
            <person name="Palacio-Mejia J."/>
            <person name="Plott C."/>
            <person name="Shakirov E."/>
            <person name="Shu S."/>
            <person name="Yoshinaga Y."/>
            <person name="Zane M."/>
            <person name="Rokhsar D."/>
            <person name="Grimwood J."/>
            <person name="Schmutz J."/>
            <person name="Juenger T."/>
        </authorList>
    </citation>
    <scope>NUCLEOTIDE SEQUENCE [LARGE SCALE GENOMIC DNA]</scope>
    <source>
        <strain evidence="6">FIL2</strain>
    </source>
</reference>
<dbReference type="GO" id="GO:0005634">
    <property type="term" value="C:nucleus"/>
    <property type="evidence" value="ECO:0007669"/>
    <property type="project" value="InterPro"/>
</dbReference>
<dbReference type="Proteomes" id="UP000243499">
    <property type="component" value="Chromosome 4"/>
</dbReference>
<dbReference type="Gramene" id="PVH47575">
    <property type="protein sequence ID" value="PVH47575"/>
    <property type="gene ID" value="PAHAL_4G091700"/>
</dbReference>
<keyword evidence="2 4" id="KW-0863">Zinc-finger</keyword>
<evidence type="ECO:0000313" key="6">
    <source>
        <dbReference type="EMBL" id="PVH47575.1"/>
    </source>
</evidence>
<evidence type="ECO:0000256" key="1">
    <source>
        <dbReference type="ARBA" id="ARBA00022723"/>
    </source>
</evidence>
<dbReference type="GO" id="GO:0008270">
    <property type="term" value="F:zinc ion binding"/>
    <property type="evidence" value="ECO:0007669"/>
    <property type="project" value="UniProtKB-KW"/>
</dbReference>
<accession>A0A2T8JCE7</accession>
<organism evidence="6">
    <name type="scientific">Panicum hallii</name>
    <dbReference type="NCBI Taxonomy" id="206008"/>
    <lineage>
        <taxon>Eukaryota</taxon>
        <taxon>Viridiplantae</taxon>
        <taxon>Streptophyta</taxon>
        <taxon>Embryophyta</taxon>
        <taxon>Tracheophyta</taxon>
        <taxon>Spermatophyta</taxon>
        <taxon>Magnoliopsida</taxon>
        <taxon>Liliopsida</taxon>
        <taxon>Poales</taxon>
        <taxon>Poaceae</taxon>
        <taxon>PACMAD clade</taxon>
        <taxon>Panicoideae</taxon>
        <taxon>Panicodae</taxon>
        <taxon>Paniceae</taxon>
        <taxon>Panicinae</taxon>
        <taxon>Panicum</taxon>
        <taxon>Panicum sect. Panicum</taxon>
    </lineage>
</organism>
<dbReference type="SUPFAM" id="SSF103612">
    <property type="entry name" value="SBT domain"/>
    <property type="match status" value="1"/>
</dbReference>
<protein>
    <recommendedName>
        <fullName evidence="5">SBP-type domain-containing protein</fullName>
    </recommendedName>
</protein>
<dbReference type="EMBL" id="CM008049">
    <property type="protein sequence ID" value="PVH47575.1"/>
    <property type="molecule type" value="Genomic_DNA"/>
</dbReference>
<evidence type="ECO:0000256" key="3">
    <source>
        <dbReference type="ARBA" id="ARBA00022833"/>
    </source>
</evidence>
<evidence type="ECO:0000256" key="4">
    <source>
        <dbReference type="PROSITE-ProRule" id="PRU00470"/>
    </source>
</evidence>
<keyword evidence="1" id="KW-0479">Metal-binding</keyword>
<dbReference type="PROSITE" id="PS51141">
    <property type="entry name" value="ZF_SBP"/>
    <property type="match status" value="1"/>
</dbReference>
<dbReference type="InterPro" id="IPR044817">
    <property type="entry name" value="SBP-like"/>
</dbReference>
<name>A0A2T8JCE7_9POAL</name>
<dbReference type="PANTHER" id="PTHR31251">
    <property type="entry name" value="SQUAMOSA PROMOTER-BINDING-LIKE PROTEIN 4"/>
    <property type="match status" value="1"/>
</dbReference>